<dbReference type="Proteomes" id="UP000001064">
    <property type="component" value="Unassembled WGS sequence"/>
</dbReference>
<name>F0ZWV9_DICPU</name>
<dbReference type="EMBL" id="GL871245">
    <property type="protein sequence ID" value="EGC31559.1"/>
    <property type="molecule type" value="Genomic_DNA"/>
</dbReference>
<evidence type="ECO:0000313" key="2">
    <source>
        <dbReference type="Proteomes" id="UP000001064"/>
    </source>
</evidence>
<gene>
    <name evidence="1" type="ORF">DICPUDRAFT_156555</name>
</gene>
<dbReference type="KEGG" id="dpp:DICPUDRAFT_156555"/>
<evidence type="ECO:0000313" key="1">
    <source>
        <dbReference type="EMBL" id="EGC31559.1"/>
    </source>
</evidence>
<dbReference type="GeneID" id="10505656"/>
<proteinExistence type="predicted"/>
<dbReference type="PANTHER" id="PTHR32423">
    <property type="entry name" value="SAP DOMAIN-CONTAINING PROTEIN-RELATED"/>
    <property type="match status" value="1"/>
</dbReference>
<dbReference type="VEuPathDB" id="AmoebaDB:DICPUDRAFT_156555"/>
<accession>F0ZWV9</accession>
<reference evidence="2" key="1">
    <citation type="journal article" date="2011" name="Genome Biol.">
        <title>Comparative genomics of the social amoebae Dictyostelium discoideum and Dictyostelium purpureum.</title>
        <authorList>
            <consortium name="US DOE Joint Genome Institute (JGI-PGF)"/>
            <person name="Sucgang R."/>
            <person name="Kuo A."/>
            <person name="Tian X."/>
            <person name="Salerno W."/>
            <person name="Parikh A."/>
            <person name="Feasley C.L."/>
            <person name="Dalin E."/>
            <person name="Tu H."/>
            <person name="Huang E."/>
            <person name="Barry K."/>
            <person name="Lindquist E."/>
            <person name="Shapiro H."/>
            <person name="Bruce D."/>
            <person name="Schmutz J."/>
            <person name="Salamov A."/>
            <person name="Fey P."/>
            <person name="Gaudet P."/>
            <person name="Anjard C."/>
            <person name="Babu M.M."/>
            <person name="Basu S."/>
            <person name="Bushmanova Y."/>
            <person name="van der Wel H."/>
            <person name="Katoh-Kurasawa M."/>
            <person name="Dinh C."/>
            <person name="Coutinho P.M."/>
            <person name="Saito T."/>
            <person name="Elias M."/>
            <person name="Schaap P."/>
            <person name="Kay R.R."/>
            <person name="Henrissat B."/>
            <person name="Eichinger L."/>
            <person name="Rivero F."/>
            <person name="Putnam N.H."/>
            <person name="West C.M."/>
            <person name="Loomis W.F."/>
            <person name="Chisholm R.L."/>
            <person name="Shaulsky G."/>
            <person name="Strassmann J.E."/>
            <person name="Queller D.C."/>
            <person name="Kuspa A."/>
            <person name="Grigoriev I.V."/>
        </authorList>
    </citation>
    <scope>NUCLEOTIDE SEQUENCE [LARGE SCALE GENOMIC DNA]</scope>
    <source>
        <strain evidence="2">QSDP1</strain>
    </source>
</reference>
<dbReference type="AlphaFoldDB" id="F0ZWV9"/>
<sequence length="482" mass="55571">MTLPNYLIEYILSYNISHVISNQIYNGSIATNLKADELVKYSLISKKIFGNVSSEIKERSNDEANVQLVQHLSGKEHGLVKPQDLVKIVRYYSDLQELQPYQYKMIILENIMAGDARTILQNYQNLPENIEVSLLIDDSEESLIDENGLFGFNNEDPNSKIKKLSLEYLGPEKLYYALKSNIKNISYKQIKPQFSFSICIDLEYNSNKISIDDLVFSPSLLGNNTERLTVLSSLNSLTFDSNVETMVSNINSKRILIERGSNYSDTNQEGADSQQVYNRNSDKDWQIVVRKLSNEATLKKLAITHLCHESFKCMICNGNYQGLDLPLVYKGIESILSNPFLVSVDLNIPHEELNQDLIQGFVEARSIKDLRFDFKHLLPIIKNVLSRNRNIRNIMLKVSNLEDLETSLQILSDPKYKYDVYSVSIWTNFENCTQVKELISKKRVYKPKEINIINLYYSNDSKPDYYKVSFNNTSVNLLYWNN</sequence>
<organism evidence="1 2">
    <name type="scientific">Dictyostelium purpureum</name>
    <name type="common">Slime mold</name>
    <dbReference type="NCBI Taxonomy" id="5786"/>
    <lineage>
        <taxon>Eukaryota</taxon>
        <taxon>Amoebozoa</taxon>
        <taxon>Evosea</taxon>
        <taxon>Eumycetozoa</taxon>
        <taxon>Dictyostelia</taxon>
        <taxon>Dictyosteliales</taxon>
        <taxon>Dictyosteliaceae</taxon>
        <taxon>Dictyostelium</taxon>
    </lineage>
</organism>
<dbReference type="RefSeq" id="XP_003291901.1">
    <property type="nucleotide sequence ID" value="XM_003291853.1"/>
</dbReference>
<keyword evidence="2" id="KW-1185">Reference proteome</keyword>
<protein>
    <submittedName>
        <fullName evidence="1">Uncharacterized protein</fullName>
    </submittedName>
</protein>
<dbReference type="InParanoid" id="F0ZWV9"/>
<dbReference type="PANTHER" id="PTHR32423:SF65">
    <property type="entry name" value="F-BOX DOMAIN-CONTAINING PROTEIN"/>
    <property type="match status" value="1"/>
</dbReference>